<evidence type="ECO:0000256" key="1">
    <source>
        <dbReference type="SAM" id="MobiDB-lite"/>
    </source>
</evidence>
<dbReference type="Proteomes" id="UP000536711">
    <property type="component" value="Unassembled WGS sequence"/>
</dbReference>
<evidence type="ECO:0000313" key="2">
    <source>
        <dbReference type="EMBL" id="KAF4415730.1"/>
    </source>
</evidence>
<name>A0A8H4J9R4_9HYPO</name>
<keyword evidence="3" id="KW-1185">Reference proteome</keyword>
<feature type="compositionally biased region" description="Polar residues" evidence="1">
    <location>
        <begin position="10"/>
        <end position="20"/>
    </location>
</feature>
<reference evidence="2 3" key="1">
    <citation type="submission" date="2020-01" db="EMBL/GenBank/DDBJ databases">
        <title>Identification and distribution of gene clusters putatively required for synthesis of sphingolipid metabolism inhibitors in phylogenetically diverse species of the filamentous fungus Fusarium.</title>
        <authorList>
            <person name="Kim H.-S."/>
            <person name="Busman M."/>
            <person name="Brown D.W."/>
            <person name="Divon H."/>
            <person name="Uhlig S."/>
            <person name="Proctor R.H."/>
        </authorList>
    </citation>
    <scope>NUCLEOTIDE SEQUENCE [LARGE SCALE GENOMIC DNA]</scope>
    <source>
        <strain evidence="2 3">NRRL 13308</strain>
    </source>
</reference>
<comment type="caution">
    <text evidence="2">The sequence shown here is derived from an EMBL/GenBank/DDBJ whole genome shotgun (WGS) entry which is preliminary data.</text>
</comment>
<gene>
    <name evidence="2" type="ORF">FACUT_13129</name>
</gene>
<feature type="compositionally biased region" description="Basic and acidic residues" evidence="1">
    <location>
        <begin position="52"/>
        <end position="64"/>
    </location>
</feature>
<dbReference type="OrthoDB" id="3521097at2759"/>
<dbReference type="PANTHER" id="PTHR38166">
    <property type="entry name" value="C2H2-TYPE DOMAIN-CONTAINING PROTEIN-RELATED"/>
    <property type="match status" value="1"/>
</dbReference>
<organism evidence="2 3">
    <name type="scientific">Fusarium acutatum</name>
    <dbReference type="NCBI Taxonomy" id="78861"/>
    <lineage>
        <taxon>Eukaryota</taxon>
        <taxon>Fungi</taxon>
        <taxon>Dikarya</taxon>
        <taxon>Ascomycota</taxon>
        <taxon>Pezizomycotina</taxon>
        <taxon>Sordariomycetes</taxon>
        <taxon>Hypocreomycetidae</taxon>
        <taxon>Hypocreales</taxon>
        <taxon>Nectriaceae</taxon>
        <taxon>Fusarium</taxon>
        <taxon>Fusarium fujikuroi species complex</taxon>
    </lineage>
</organism>
<sequence length="479" mass="53793">MVQKEPKQKSPPSGAQTSGKSTKRPAESSSVPHKKSRRAKSHNDLEEADGGGDDRHGSGEDRKEEKFACPFYRKDPLRFLECMNLRLVSISIVKQHLKRRHATNPDPDGSGYQEGFGLSTVSRDHNTEVNCAQGNAEDLDIIPPKVLDALKRRSNRRMSSTDQWHDIYVLLFGESDITPKPLLDGVVKEMTAIIRDIWSKDGDQIVAKHIQKRGMPVSSDQLLSLLPDLLDSVEDRFENKPIGMNANQQTAATKRPALKLTTEGIYQGRQEYMDPYRMTHYMPNVSNYNPISISASFTRDPSTPIFGVEEDFENPFRVPHHMAHLANYNPISTSSSFTRHSPTPIFEIENSDDPFRIPHHMSHLSNYTPISTSASLARDSPTSTFDVENSDDLRSVGGVFDSQAIPYTYPPTTFPAYLELINTRGMADSDCDPWGAIRLSMAKVEMIETQQNGLELQSNYRDNYAGDQELGFGLPSIYR</sequence>
<accession>A0A8H4J9R4</accession>
<proteinExistence type="predicted"/>
<evidence type="ECO:0000313" key="3">
    <source>
        <dbReference type="Proteomes" id="UP000536711"/>
    </source>
</evidence>
<dbReference type="PANTHER" id="PTHR38166:SF1">
    <property type="entry name" value="C2H2-TYPE DOMAIN-CONTAINING PROTEIN"/>
    <property type="match status" value="1"/>
</dbReference>
<dbReference type="AlphaFoldDB" id="A0A8H4J9R4"/>
<dbReference type="EMBL" id="JAADJF010000515">
    <property type="protein sequence ID" value="KAF4415730.1"/>
    <property type="molecule type" value="Genomic_DNA"/>
</dbReference>
<protein>
    <submittedName>
        <fullName evidence="2">Uncharacterized protein</fullName>
    </submittedName>
</protein>
<feature type="region of interest" description="Disordered" evidence="1">
    <location>
        <begin position="1"/>
        <end position="64"/>
    </location>
</feature>